<dbReference type="Proteomes" id="UP000507245">
    <property type="component" value="Unassembled WGS sequence"/>
</dbReference>
<dbReference type="AlphaFoldDB" id="A0A6J5WIU5"/>
<evidence type="ECO:0000313" key="2">
    <source>
        <dbReference type="Proteomes" id="UP000507245"/>
    </source>
</evidence>
<organism evidence="1 2">
    <name type="scientific">Prunus armeniaca</name>
    <name type="common">Apricot</name>
    <name type="synonym">Armeniaca vulgaris</name>
    <dbReference type="NCBI Taxonomy" id="36596"/>
    <lineage>
        <taxon>Eukaryota</taxon>
        <taxon>Viridiplantae</taxon>
        <taxon>Streptophyta</taxon>
        <taxon>Embryophyta</taxon>
        <taxon>Tracheophyta</taxon>
        <taxon>Spermatophyta</taxon>
        <taxon>Magnoliopsida</taxon>
        <taxon>eudicotyledons</taxon>
        <taxon>Gunneridae</taxon>
        <taxon>Pentapetalae</taxon>
        <taxon>rosids</taxon>
        <taxon>fabids</taxon>
        <taxon>Rosales</taxon>
        <taxon>Rosaceae</taxon>
        <taxon>Amygdaloideae</taxon>
        <taxon>Amygdaleae</taxon>
        <taxon>Prunus</taxon>
    </lineage>
</organism>
<name>A0A6J5WIU5_PRUAR</name>
<reference evidence="2" key="1">
    <citation type="journal article" date="2020" name="Genome Biol.">
        <title>Gamete binning: chromosome-level and haplotype-resolved genome assembly enabled by high-throughput single-cell sequencing of gamete genomes.</title>
        <authorList>
            <person name="Campoy J.A."/>
            <person name="Sun H."/>
            <person name="Goel M."/>
            <person name="Jiao W.-B."/>
            <person name="Folz-Donahue K."/>
            <person name="Wang N."/>
            <person name="Rubio M."/>
            <person name="Liu C."/>
            <person name="Kukat C."/>
            <person name="Ruiz D."/>
            <person name="Huettel B."/>
            <person name="Schneeberger K."/>
        </authorList>
    </citation>
    <scope>NUCLEOTIDE SEQUENCE [LARGE SCALE GENOMIC DNA]</scope>
    <source>
        <strain evidence="2">cv. Rojo Pasion</strain>
    </source>
</reference>
<sequence length="119" mass="13889">MSSNRQQSGAMELPLLSSEDMKMKRPQASRILAILKAERWEVRLLVSNNFVLLRFGPRENTLRRWDHVTQEAFPFQGLFLKHLVLIGSFVTFQLSCMTQRHIRFKNFSFNASFLSEVQG</sequence>
<proteinExistence type="predicted"/>
<protein>
    <submittedName>
        <fullName evidence="1">Uncharacterized protein</fullName>
    </submittedName>
</protein>
<accession>A0A6J5WIU5</accession>
<dbReference type="EMBL" id="CAEKKB010000002">
    <property type="protein sequence ID" value="CAB4300311.1"/>
    <property type="molecule type" value="Genomic_DNA"/>
</dbReference>
<gene>
    <name evidence="1" type="ORF">ORAREDHAP_LOCUS15312</name>
</gene>
<evidence type="ECO:0000313" key="1">
    <source>
        <dbReference type="EMBL" id="CAB4300311.1"/>
    </source>
</evidence>
<keyword evidence="2" id="KW-1185">Reference proteome</keyword>